<dbReference type="EMBL" id="RXPE01000043">
    <property type="protein sequence ID" value="RTR22852.1"/>
    <property type="molecule type" value="Genomic_DNA"/>
</dbReference>
<keyword evidence="2 3" id="KW-0378">Hydrolase</keyword>
<dbReference type="Proteomes" id="UP000277766">
    <property type="component" value="Unassembled WGS sequence"/>
</dbReference>
<dbReference type="RefSeq" id="WP_126353376.1">
    <property type="nucleotide sequence ID" value="NZ_CP086380.1"/>
</dbReference>
<reference evidence="3 4" key="1">
    <citation type="submission" date="2018-12" db="EMBL/GenBank/DDBJ databases">
        <title>Deinococcus radiophilus ATCC 27603 genome sequencing and assembly.</title>
        <authorList>
            <person name="Maclea K.S."/>
            <person name="Maynard C.R."/>
        </authorList>
    </citation>
    <scope>NUCLEOTIDE SEQUENCE [LARGE SCALE GENOMIC DNA]</scope>
    <source>
        <strain evidence="3 4">ATCC 27603</strain>
    </source>
</reference>
<dbReference type="InterPro" id="IPR050955">
    <property type="entry name" value="Plant_Biomass_Hydrol_Est"/>
</dbReference>
<gene>
    <name evidence="3" type="ORF">EJ104_12700</name>
</gene>
<dbReference type="PANTHER" id="PTHR43037">
    <property type="entry name" value="UNNAMED PRODUCT-RELATED"/>
    <property type="match status" value="1"/>
</dbReference>
<dbReference type="Gene3D" id="3.40.50.1820">
    <property type="entry name" value="alpha/beta hydrolase"/>
    <property type="match status" value="1"/>
</dbReference>
<protein>
    <submittedName>
        <fullName evidence="3">Alpha/beta hydrolase</fullName>
    </submittedName>
</protein>
<evidence type="ECO:0000313" key="3">
    <source>
        <dbReference type="EMBL" id="RTR22852.1"/>
    </source>
</evidence>
<name>A0A3S0I2Y7_9DEIO</name>
<proteinExistence type="predicted"/>
<organism evidence="3 4">
    <name type="scientific">Deinococcus radiophilus</name>
    <dbReference type="NCBI Taxonomy" id="32062"/>
    <lineage>
        <taxon>Bacteria</taxon>
        <taxon>Thermotogati</taxon>
        <taxon>Deinococcota</taxon>
        <taxon>Deinococci</taxon>
        <taxon>Deinococcales</taxon>
        <taxon>Deinococcaceae</taxon>
        <taxon>Deinococcus</taxon>
    </lineage>
</organism>
<evidence type="ECO:0000313" key="4">
    <source>
        <dbReference type="Proteomes" id="UP000277766"/>
    </source>
</evidence>
<accession>A0A3S0I2Y7</accession>
<dbReference type="GO" id="GO:0016787">
    <property type="term" value="F:hydrolase activity"/>
    <property type="evidence" value="ECO:0007669"/>
    <property type="project" value="UniProtKB-KW"/>
</dbReference>
<sequence>MSTHSARLTAHPALTERGLLPLRLGQGRDGLLYVPTRHPLTGPRPLLVACHGAGSGASHSIRPFVDAAEEHGLILLACDSRGGTWDVIRGGYGPDVEFIDRALALVFRRYTIDPAHLALDGFSDGASYALSLGLGNGDLFSHLLGFSPGFLAPAAQVGQPRIFVSHGTEDRVLPIDRCGRVIREQLEGAGYDLHYVEFEGGHTVPPEVQREALAWWLG</sequence>
<dbReference type="OrthoDB" id="9805640at2"/>
<evidence type="ECO:0000256" key="1">
    <source>
        <dbReference type="ARBA" id="ARBA00022729"/>
    </source>
</evidence>
<dbReference type="AlphaFoldDB" id="A0A3S0I2Y7"/>
<dbReference type="PANTHER" id="PTHR43037:SF5">
    <property type="entry name" value="FERULOYL ESTERASE"/>
    <property type="match status" value="1"/>
</dbReference>
<keyword evidence="4" id="KW-1185">Reference proteome</keyword>
<evidence type="ECO:0000256" key="2">
    <source>
        <dbReference type="ARBA" id="ARBA00022801"/>
    </source>
</evidence>
<keyword evidence="1" id="KW-0732">Signal</keyword>
<comment type="caution">
    <text evidence="3">The sequence shown here is derived from an EMBL/GenBank/DDBJ whole genome shotgun (WGS) entry which is preliminary data.</text>
</comment>
<dbReference type="SUPFAM" id="SSF53474">
    <property type="entry name" value="alpha/beta-Hydrolases"/>
    <property type="match status" value="1"/>
</dbReference>
<dbReference type="InterPro" id="IPR029058">
    <property type="entry name" value="AB_hydrolase_fold"/>
</dbReference>